<evidence type="ECO:0000313" key="14">
    <source>
        <dbReference type="EMBL" id="MTT76245.1"/>
    </source>
</evidence>
<evidence type="ECO:0000256" key="8">
    <source>
        <dbReference type="ARBA" id="ARBA00023065"/>
    </source>
</evidence>
<feature type="transmembrane region" description="Helical" evidence="11">
    <location>
        <begin position="182"/>
        <end position="204"/>
    </location>
</feature>
<dbReference type="OrthoDB" id="9789241at2"/>
<evidence type="ECO:0000256" key="1">
    <source>
        <dbReference type="ARBA" id="ARBA00004141"/>
    </source>
</evidence>
<evidence type="ECO:0000256" key="2">
    <source>
        <dbReference type="ARBA" id="ARBA00006810"/>
    </source>
</evidence>
<sequence>MGTEAAAMAKEAENANEIIHYFAQEWAPGVVIHMQTMYMTWITMAIVFLLFFIASRNPKLVPSGLQNGMEFFIDFLNGLMEETLGMKGRKYMAPFMITLFMFIFIGNELGMLPQIGVHWTSPTNDINTVFALSLMVAFGGYAVGVHQQGIGHFKHFISPKPGFLPIHLLDAITKPLTMALRLFGNILAGEILLIVLYQLTPWVIPELWVMFSLFIGFLQAFIFTMLALSSFAIAFHDEH</sequence>
<keyword evidence="10 11" id="KW-0066">ATP synthesis</keyword>
<organism evidence="13">
    <name type="scientific">Phascolarctobacterium faecium</name>
    <dbReference type="NCBI Taxonomy" id="33025"/>
    <lineage>
        <taxon>Bacteria</taxon>
        <taxon>Bacillati</taxon>
        <taxon>Bacillota</taxon>
        <taxon>Negativicutes</taxon>
        <taxon>Acidaminococcales</taxon>
        <taxon>Acidaminococcaceae</taxon>
        <taxon>Phascolarctobacterium</taxon>
    </lineage>
</organism>
<evidence type="ECO:0000256" key="10">
    <source>
        <dbReference type="ARBA" id="ARBA00023310"/>
    </source>
</evidence>
<dbReference type="AlphaFoldDB" id="A0A3G9GQX8"/>
<keyword evidence="4 11" id="KW-0138">CF(0)</keyword>
<dbReference type="SUPFAM" id="SSF81336">
    <property type="entry name" value="F1F0 ATP synthase subunit A"/>
    <property type="match status" value="1"/>
</dbReference>
<reference evidence="16 17" key="2">
    <citation type="journal article" date="2019" name="Nat. Med.">
        <title>A library of human gut bacterial isolates paired with longitudinal multiomics data enables mechanistic microbiome research.</title>
        <authorList>
            <person name="Poyet M."/>
            <person name="Groussin M."/>
            <person name="Gibbons S.M."/>
            <person name="Avila-Pacheco J."/>
            <person name="Jiang X."/>
            <person name="Kearney S.M."/>
            <person name="Perrotta A.R."/>
            <person name="Berdy B."/>
            <person name="Zhao S."/>
            <person name="Lieberman T.D."/>
            <person name="Swanson P.K."/>
            <person name="Smith M."/>
            <person name="Roesemann S."/>
            <person name="Alexander J.E."/>
            <person name="Rich S.A."/>
            <person name="Livny J."/>
            <person name="Vlamakis H."/>
            <person name="Clish C."/>
            <person name="Bullock K."/>
            <person name="Deik A."/>
            <person name="Scott J."/>
            <person name="Pierce K.A."/>
            <person name="Xavier R.J."/>
            <person name="Alm E.J."/>
        </authorList>
    </citation>
    <scope>NUCLEOTIDE SEQUENCE [LARGE SCALE GENOMIC DNA]</scope>
    <source>
        <strain evidence="14 17">BIOML-A13</strain>
        <strain evidence="15 16">BIOML-A3</strain>
    </source>
</reference>
<comment type="subcellular location">
    <subcellularLocation>
        <location evidence="11 12">Cell membrane</location>
        <topology evidence="11 12">Multi-pass membrane protein</topology>
    </subcellularLocation>
    <subcellularLocation>
        <location evidence="1">Membrane</location>
        <topology evidence="1">Multi-pass membrane protein</topology>
    </subcellularLocation>
</comment>
<dbReference type="PRINTS" id="PR00123">
    <property type="entry name" value="ATPASEA"/>
</dbReference>
<comment type="function">
    <text evidence="11 12">Key component of the proton channel; it plays a direct role in the translocation of protons across the membrane.</text>
</comment>
<dbReference type="GO" id="GO:0042777">
    <property type="term" value="P:proton motive force-driven plasma membrane ATP synthesis"/>
    <property type="evidence" value="ECO:0007669"/>
    <property type="project" value="TreeGrafter"/>
</dbReference>
<dbReference type="PANTHER" id="PTHR42823:SF3">
    <property type="entry name" value="ATP SYNTHASE SUBUNIT A, CHLOROPLASTIC"/>
    <property type="match status" value="1"/>
</dbReference>
<keyword evidence="7 11" id="KW-1133">Transmembrane helix</keyword>
<keyword evidence="8 11" id="KW-0406">Ion transport</keyword>
<dbReference type="InterPro" id="IPR023011">
    <property type="entry name" value="ATP_synth_F0_asu_AS"/>
</dbReference>
<feature type="transmembrane region" description="Helical" evidence="11">
    <location>
        <begin position="126"/>
        <end position="145"/>
    </location>
</feature>
<keyword evidence="16" id="KW-1185">Reference proteome</keyword>
<proteinExistence type="inferred from homology"/>
<keyword evidence="9 11" id="KW-0472">Membrane</keyword>
<dbReference type="InterPro" id="IPR045082">
    <property type="entry name" value="ATP_syn_F0_a_bact/chloroplast"/>
</dbReference>
<evidence type="ECO:0000256" key="11">
    <source>
        <dbReference type="HAMAP-Rule" id="MF_01393"/>
    </source>
</evidence>
<dbReference type="Proteomes" id="UP000484547">
    <property type="component" value="Unassembled WGS sequence"/>
</dbReference>
<keyword evidence="5 11" id="KW-0812">Transmembrane</keyword>
<dbReference type="Proteomes" id="UP000443070">
    <property type="component" value="Unassembled WGS sequence"/>
</dbReference>
<dbReference type="GO" id="GO:0045259">
    <property type="term" value="C:proton-transporting ATP synthase complex"/>
    <property type="evidence" value="ECO:0007669"/>
    <property type="project" value="UniProtKB-KW"/>
</dbReference>
<comment type="caution">
    <text evidence="13">The sequence shown here is derived from an EMBL/GenBank/DDBJ whole genome shotgun (WGS) entry which is preliminary data.</text>
</comment>
<dbReference type="Pfam" id="PF00119">
    <property type="entry name" value="ATP-synt_A"/>
    <property type="match status" value="1"/>
</dbReference>
<evidence type="ECO:0000313" key="16">
    <source>
        <dbReference type="Proteomes" id="UP000443070"/>
    </source>
</evidence>
<dbReference type="PANTHER" id="PTHR42823">
    <property type="entry name" value="ATP SYNTHASE SUBUNIT A, CHLOROPLASTIC"/>
    <property type="match status" value="1"/>
</dbReference>
<dbReference type="EMBL" id="WNBM01000005">
    <property type="protein sequence ID" value="MTT76245.1"/>
    <property type="molecule type" value="Genomic_DNA"/>
</dbReference>
<dbReference type="InterPro" id="IPR000568">
    <property type="entry name" value="ATP_synth_F0_asu"/>
</dbReference>
<accession>R6ILF9</accession>
<evidence type="ECO:0000256" key="6">
    <source>
        <dbReference type="ARBA" id="ARBA00022781"/>
    </source>
</evidence>
<dbReference type="NCBIfam" id="TIGR01131">
    <property type="entry name" value="ATP_synt_6_or_A"/>
    <property type="match status" value="1"/>
</dbReference>
<dbReference type="CDD" id="cd00310">
    <property type="entry name" value="ATP-synt_Fo_a_6"/>
    <property type="match status" value="1"/>
</dbReference>
<dbReference type="PROSITE" id="PS00449">
    <property type="entry name" value="ATPASE_A"/>
    <property type="match status" value="1"/>
</dbReference>
<feature type="transmembrane region" description="Helical" evidence="11">
    <location>
        <begin position="36"/>
        <end position="54"/>
    </location>
</feature>
<feature type="transmembrane region" description="Helical" evidence="11">
    <location>
        <begin position="90"/>
        <end position="106"/>
    </location>
</feature>
<evidence type="ECO:0000256" key="4">
    <source>
        <dbReference type="ARBA" id="ARBA00022547"/>
    </source>
</evidence>
<keyword evidence="6 11" id="KW-0375">Hydrogen ion transport</keyword>
<dbReference type="InterPro" id="IPR035908">
    <property type="entry name" value="F0_ATP_A_sf"/>
</dbReference>
<protein>
    <recommendedName>
        <fullName evidence="11 12">ATP synthase subunit a</fullName>
    </recommendedName>
    <alternativeName>
        <fullName evidence="11">ATP synthase F0 sector subunit a</fullName>
    </alternativeName>
    <alternativeName>
        <fullName evidence="11">F-ATPase subunit 6</fullName>
    </alternativeName>
</protein>
<evidence type="ECO:0000256" key="5">
    <source>
        <dbReference type="ARBA" id="ARBA00022692"/>
    </source>
</evidence>
<dbReference type="HAMAP" id="MF_01393">
    <property type="entry name" value="ATP_synth_a_bact"/>
    <property type="match status" value="1"/>
</dbReference>
<dbReference type="GO" id="GO:0005886">
    <property type="term" value="C:plasma membrane"/>
    <property type="evidence" value="ECO:0007669"/>
    <property type="project" value="UniProtKB-SubCell"/>
</dbReference>
<evidence type="ECO:0000256" key="9">
    <source>
        <dbReference type="ARBA" id="ARBA00023136"/>
    </source>
</evidence>
<dbReference type="GeneID" id="49406483"/>
<dbReference type="RefSeq" id="WP_021718173.1">
    <property type="nucleotide sequence ID" value="NZ_AP019004.1"/>
</dbReference>
<accession>A0A3G9GQX8</accession>
<name>A0A3G9GQX8_9FIRM</name>
<feature type="transmembrane region" description="Helical" evidence="11">
    <location>
        <begin position="210"/>
        <end position="235"/>
    </location>
</feature>
<keyword evidence="11" id="KW-1003">Cell membrane</keyword>
<evidence type="ECO:0000256" key="3">
    <source>
        <dbReference type="ARBA" id="ARBA00022448"/>
    </source>
</evidence>
<dbReference type="EMBL" id="WNBW01000005">
    <property type="protein sequence ID" value="MTU04309.1"/>
    <property type="molecule type" value="Genomic_DNA"/>
</dbReference>
<evidence type="ECO:0000256" key="7">
    <source>
        <dbReference type="ARBA" id="ARBA00022989"/>
    </source>
</evidence>
<evidence type="ECO:0000256" key="12">
    <source>
        <dbReference type="RuleBase" id="RU000483"/>
    </source>
</evidence>
<comment type="similarity">
    <text evidence="2 11 12">Belongs to the ATPase A chain family.</text>
</comment>
<gene>
    <name evidence="11 14" type="primary">atpB</name>
    <name evidence="13" type="ORF">BN533_01273</name>
    <name evidence="14" type="ORF">GMD11_08205</name>
    <name evidence="15" type="ORF">GMD18_07860</name>
</gene>
<reference evidence="13" key="1">
    <citation type="submission" date="2012-11" db="EMBL/GenBank/DDBJ databases">
        <title>Dependencies among metagenomic species, viruses, plasmids and units of genetic variation.</title>
        <authorList>
            <person name="Nielsen H.B."/>
            <person name="Almeida M."/>
            <person name="Juncker A.S."/>
            <person name="Rasmussen S."/>
            <person name="Li J."/>
            <person name="Sunagawa S."/>
            <person name="Plichta D."/>
            <person name="Gautier L."/>
            <person name="Le Chatelier E."/>
            <person name="Peletier E."/>
            <person name="Bonde I."/>
            <person name="Nielsen T."/>
            <person name="Manichanh C."/>
            <person name="Arumugam M."/>
            <person name="Batto J."/>
            <person name="Santos M.B.Q.D."/>
            <person name="Blom N."/>
            <person name="Borruel N."/>
            <person name="Burgdorf K.S."/>
            <person name="Boumezbeur F."/>
            <person name="Casellas F."/>
            <person name="Dore J."/>
            <person name="Guarner F."/>
            <person name="Hansen T."/>
            <person name="Hildebrand F."/>
            <person name="Kaas R.S."/>
            <person name="Kennedy S."/>
            <person name="Kristiansen K."/>
            <person name="Kultima J.R."/>
            <person name="Leonard P."/>
            <person name="Levenez F."/>
            <person name="Lund O."/>
            <person name="Moumen B."/>
            <person name="Le Paslier D."/>
            <person name="Pons N."/>
            <person name="Pedersen O."/>
            <person name="Prifti E."/>
            <person name="Qin J."/>
            <person name="Raes J."/>
            <person name="Tap J."/>
            <person name="Tims S."/>
            <person name="Ussery D.W."/>
            <person name="Yamada T."/>
            <person name="MetaHit consortium"/>
            <person name="Renault P."/>
            <person name="Sicheritz-Ponten T."/>
            <person name="Bork P."/>
            <person name="Wang J."/>
            <person name="Brunak S."/>
            <person name="Ehrlich S.D."/>
        </authorList>
    </citation>
    <scope>NUCLEOTIDE SEQUENCE [LARGE SCALE GENOMIC DNA]</scope>
</reference>
<dbReference type="GO" id="GO:0046933">
    <property type="term" value="F:proton-transporting ATP synthase activity, rotational mechanism"/>
    <property type="evidence" value="ECO:0007669"/>
    <property type="project" value="UniProtKB-UniRule"/>
</dbReference>
<evidence type="ECO:0000313" key="15">
    <source>
        <dbReference type="EMBL" id="MTU04309.1"/>
    </source>
</evidence>
<dbReference type="EMBL" id="CBDS010000078">
    <property type="protein sequence ID" value="CDB46216.1"/>
    <property type="molecule type" value="Genomic_DNA"/>
</dbReference>
<keyword evidence="3 11" id="KW-0813">Transport</keyword>
<evidence type="ECO:0000313" key="13">
    <source>
        <dbReference type="EMBL" id="CDB46216.1"/>
    </source>
</evidence>
<dbReference type="Gene3D" id="1.20.120.220">
    <property type="entry name" value="ATP synthase, F0 complex, subunit A"/>
    <property type="match status" value="1"/>
</dbReference>
<evidence type="ECO:0000313" key="17">
    <source>
        <dbReference type="Proteomes" id="UP000484547"/>
    </source>
</evidence>